<evidence type="ECO:0000313" key="4">
    <source>
        <dbReference type="EMBL" id="SNS94350.1"/>
    </source>
</evidence>
<evidence type="ECO:0000256" key="2">
    <source>
        <dbReference type="PROSITE-ProRule" id="PRU00335"/>
    </source>
</evidence>
<dbReference type="InterPro" id="IPR009057">
    <property type="entry name" value="Homeodomain-like_sf"/>
</dbReference>
<name>A0A239IL06_9ACTN</name>
<dbReference type="Gene3D" id="1.10.357.10">
    <property type="entry name" value="Tetracycline Repressor, domain 2"/>
    <property type="match status" value="1"/>
</dbReference>
<dbReference type="Proteomes" id="UP000198415">
    <property type="component" value="Unassembled WGS sequence"/>
</dbReference>
<dbReference type="InterPro" id="IPR001647">
    <property type="entry name" value="HTH_TetR"/>
</dbReference>
<organism evidence="4 5">
    <name type="scientific">Actinoplanes regularis</name>
    <dbReference type="NCBI Taxonomy" id="52697"/>
    <lineage>
        <taxon>Bacteria</taxon>
        <taxon>Bacillati</taxon>
        <taxon>Actinomycetota</taxon>
        <taxon>Actinomycetes</taxon>
        <taxon>Micromonosporales</taxon>
        <taxon>Micromonosporaceae</taxon>
        <taxon>Actinoplanes</taxon>
    </lineage>
</organism>
<feature type="DNA-binding region" description="H-T-H motif" evidence="2">
    <location>
        <begin position="35"/>
        <end position="54"/>
    </location>
</feature>
<evidence type="ECO:0000259" key="3">
    <source>
        <dbReference type="PROSITE" id="PS50977"/>
    </source>
</evidence>
<dbReference type="SUPFAM" id="SSF46689">
    <property type="entry name" value="Homeodomain-like"/>
    <property type="match status" value="1"/>
</dbReference>
<sequence>MSAAGPRRRDSAATKQALLEAARRRFAADGYAATYIRDIAQDAGVNVALIARYFGSKEGLFRDCLASSADDLERSVADNLTVDDLPELMTSHLTGLKKGEYPTRILMLLRSSGDERAEEIRLGTLRSFAERIAAMTGSSGDAAVLDAQFVLAATLGLTILRSSGMQPLAAAGEAEITPRLRRLITAMLG</sequence>
<reference evidence="4 5" key="1">
    <citation type="submission" date="2017-06" db="EMBL/GenBank/DDBJ databases">
        <authorList>
            <person name="Kim H.J."/>
            <person name="Triplett B.A."/>
        </authorList>
    </citation>
    <scope>NUCLEOTIDE SEQUENCE [LARGE SCALE GENOMIC DNA]</scope>
    <source>
        <strain evidence="4 5">DSM 43151</strain>
    </source>
</reference>
<dbReference type="InterPro" id="IPR050109">
    <property type="entry name" value="HTH-type_TetR-like_transc_reg"/>
</dbReference>
<keyword evidence="1 2" id="KW-0238">DNA-binding</keyword>
<dbReference type="GO" id="GO:0000976">
    <property type="term" value="F:transcription cis-regulatory region binding"/>
    <property type="evidence" value="ECO:0007669"/>
    <property type="project" value="TreeGrafter"/>
</dbReference>
<dbReference type="InterPro" id="IPR036271">
    <property type="entry name" value="Tet_transcr_reg_TetR-rel_C_sf"/>
</dbReference>
<dbReference type="EMBL" id="FZNR01000030">
    <property type="protein sequence ID" value="SNS94350.1"/>
    <property type="molecule type" value="Genomic_DNA"/>
</dbReference>
<proteinExistence type="predicted"/>
<evidence type="ECO:0000256" key="1">
    <source>
        <dbReference type="ARBA" id="ARBA00023125"/>
    </source>
</evidence>
<dbReference type="PROSITE" id="PS50977">
    <property type="entry name" value="HTH_TETR_2"/>
    <property type="match status" value="1"/>
</dbReference>
<dbReference type="PANTHER" id="PTHR30055:SF235">
    <property type="entry name" value="TRANSCRIPTIONAL REGULATORY PROTEIN"/>
    <property type="match status" value="1"/>
</dbReference>
<dbReference type="PANTHER" id="PTHR30055">
    <property type="entry name" value="HTH-TYPE TRANSCRIPTIONAL REGULATOR RUTR"/>
    <property type="match status" value="1"/>
</dbReference>
<evidence type="ECO:0000313" key="5">
    <source>
        <dbReference type="Proteomes" id="UP000198415"/>
    </source>
</evidence>
<dbReference type="GO" id="GO:0003700">
    <property type="term" value="F:DNA-binding transcription factor activity"/>
    <property type="evidence" value="ECO:0007669"/>
    <property type="project" value="TreeGrafter"/>
</dbReference>
<protein>
    <submittedName>
        <fullName evidence="4">Transcriptional regulator, TetR family</fullName>
    </submittedName>
</protein>
<dbReference type="AlphaFoldDB" id="A0A239IL06"/>
<keyword evidence="5" id="KW-1185">Reference proteome</keyword>
<dbReference type="RefSeq" id="WP_203833388.1">
    <property type="nucleotide sequence ID" value="NZ_BOMU01000109.1"/>
</dbReference>
<dbReference type="PRINTS" id="PR00455">
    <property type="entry name" value="HTHTETR"/>
</dbReference>
<gene>
    <name evidence="4" type="ORF">SAMN06264365_1309</name>
</gene>
<feature type="domain" description="HTH tetR-type" evidence="3">
    <location>
        <begin position="12"/>
        <end position="72"/>
    </location>
</feature>
<dbReference type="SUPFAM" id="SSF48498">
    <property type="entry name" value="Tetracyclin repressor-like, C-terminal domain"/>
    <property type="match status" value="1"/>
</dbReference>
<dbReference type="Pfam" id="PF00440">
    <property type="entry name" value="TetR_N"/>
    <property type="match status" value="1"/>
</dbReference>
<accession>A0A239IL06</accession>